<feature type="domain" description="RRM" evidence="8">
    <location>
        <begin position="2"/>
        <end position="80"/>
    </location>
</feature>
<gene>
    <name evidence="9" type="primary">RBM19</name>
    <name evidence="9" type="ORF">g.74794</name>
</gene>
<feature type="region of interest" description="Disordered" evidence="7">
    <location>
        <begin position="163"/>
        <end position="194"/>
    </location>
</feature>
<dbReference type="EMBL" id="GDHC01010737">
    <property type="protein sequence ID" value="JAQ07892.1"/>
    <property type="molecule type" value="Transcribed_RNA"/>
</dbReference>
<dbReference type="GO" id="GO:0005634">
    <property type="term" value="C:nucleus"/>
    <property type="evidence" value="ECO:0007669"/>
    <property type="project" value="UniProtKB-SubCell"/>
</dbReference>
<feature type="compositionally biased region" description="Basic and acidic residues" evidence="7">
    <location>
        <begin position="598"/>
        <end position="611"/>
    </location>
</feature>
<name>A0A146LM56_LYGHE</name>
<evidence type="ECO:0000256" key="4">
    <source>
        <dbReference type="ARBA" id="ARBA00022884"/>
    </source>
</evidence>
<sequence>MSRIIVKNLPNHANNVDKVKEKFSEIGVVTDVQLKYTAKGKFRNFGFIGFNTPEEASKAVQFFDKTFFGTSRLKVEIASELGSATKPKAWSKYAPDSSAYKQIHKDEFVDLNSKTKDKLKKMTKKSSIQDPELIEAIKKYRNDPDFIEFMELHGLANKIKEIPADEDSGVENSDDEVEKEEVNKPEETSKAADDSKLSDLEYLKLKMKGSSKEAADRIVKTEKPPKKDLFSIKITNLPFTAGKKDVTKLFEKDTVSSIRMPRKGFAYVGFNTQKDMRKALIKNKTFLGGNQLFINECKEKEKEDTNNQPARWKDQEEALKNEESIAESGRIFVRNLSYDVTEDEIQATFSSFGPIVELEFPIDKESRKFKGFCVVTFLMPEHASAAYTALDGTILRGRMLHLLPGKAKDVPEEDEDSTNFKNKKNKQLKAKAGSSYNWNTLFLDLNAVAETISAKYNVSKEDVLSGKDAAVRLALAETQLVADTKKFLLDNGVKLDAFNQVAKLRSKNVILVKNLPAKTTEPEIKELFAKFGVLGRVILPPSGITAIVEFVEPSEARAAFKRLAYSKFKHLPLYLEWAPDCTLRSGDEPQIIGVHGDSEEVKQEQVNKDESNSMEDDDIVPEPETALFVKNINFETTEDDLRKHFQKCGKIASVTVAKKKDPKKPGVLLSMGYGFVHFYLKSSLNEALKNLQGSTLQGHQLELKRSNRTLPVDVANMRKITNMKNQTGTKIIVRNIPFQANQKEIYDLFKTFGELKFVRLPKKLVGTGPHRGFAFVEFLTKHDAKRAMETLGQSTHLFGRRLVLEWAESSDDVDEIRKRTAKHFHNDESSASKRMAKGTFDMEDSKKKKIQGEDEADEDDDDDLVAMEMGNE</sequence>
<evidence type="ECO:0000259" key="8">
    <source>
        <dbReference type="PROSITE" id="PS50102"/>
    </source>
</evidence>
<dbReference type="CDD" id="cd12318">
    <property type="entry name" value="RRM5_RBM19_like"/>
    <property type="match status" value="1"/>
</dbReference>
<evidence type="ECO:0000256" key="6">
    <source>
        <dbReference type="PROSITE-ProRule" id="PRU00176"/>
    </source>
</evidence>
<protein>
    <submittedName>
        <fullName evidence="9">Putative RNA-binding protein 19</fullName>
    </submittedName>
</protein>
<feature type="region of interest" description="Disordered" evidence="7">
    <location>
        <begin position="407"/>
        <end position="426"/>
    </location>
</feature>
<feature type="compositionally biased region" description="Acidic residues" evidence="7">
    <location>
        <begin position="164"/>
        <end position="179"/>
    </location>
</feature>
<feature type="domain" description="RRM" evidence="8">
    <location>
        <begin position="508"/>
        <end position="580"/>
    </location>
</feature>
<feature type="domain" description="RRM" evidence="8">
    <location>
        <begin position="625"/>
        <end position="708"/>
    </location>
</feature>
<feature type="domain" description="RRM" evidence="8">
    <location>
        <begin position="729"/>
        <end position="809"/>
    </location>
</feature>
<evidence type="ECO:0000256" key="3">
    <source>
        <dbReference type="ARBA" id="ARBA00022737"/>
    </source>
</evidence>
<keyword evidence="3" id="KW-0677">Repeat</keyword>
<keyword evidence="4 6" id="KW-0694">RNA-binding</keyword>
<dbReference type="PROSITE" id="PS50102">
    <property type="entry name" value="RRM"/>
    <property type="match status" value="6"/>
</dbReference>
<feature type="compositionally biased region" description="Basic and acidic residues" evidence="7">
    <location>
        <begin position="843"/>
        <end position="852"/>
    </location>
</feature>
<dbReference type="CDD" id="cd12569">
    <property type="entry name" value="RRM4_RBM19"/>
    <property type="match status" value="1"/>
</dbReference>
<comment type="similarity">
    <text evidence="2">Belongs to the RRM MRD1 family.</text>
</comment>
<feature type="domain" description="RRM" evidence="8">
    <location>
        <begin position="230"/>
        <end position="299"/>
    </location>
</feature>
<dbReference type="GO" id="GO:0003723">
    <property type="term" value="F:RNA binding"/>
    <property type="evidence" value="ECO:0007669"/>
    <property type="project" value="UniProtKB-UniRule"/>
</dbReference>
<feature type="region of interest" description="Disordered" evidence="7">
    <location>
        <begin position="598"/>
        <end position="618"/>
    </location>
</feature>
<evidence type="ECO:0000256" key="7">
    <source>
        <dbReference type="SAM" id="MobiDB-lite"/>
    </source>
</evidence>
<feature type="compositionally biased region" description="Basic and acidic residues" evidence="7">
    <location>
        <begin position="180"/>
        <end position="194"/>
    </location>
</feature>
<evidence type="ECO:0000256" key="2">
    <source>
        <dbReference type="ARBA" id="ARBA00008033"/>
    </source>
</evidence>
<proteinExistence type="inferred from homology"/>
<evidence type="ECO:0000256" key="5">
    <source>
        <dbReference type="ARBA" id="ARBA00023242"/>
    </source>
</evidence>
<evidence type="ECO:0000313" key="9">
    <source>
        <dbReference type="EMBL" id="JAQ07892.1"/>
    </source>
</evidence>
<dbReference type="InterPro" id="IPR034423">
    <property type="entry name" value="RBM19_RRM5"/>
</dbReference>
<dbReference type="AlphaFoldDB" id="A0A146LM56"/>
<dbReference type="Pfam" id="PF00076">
    <property type="entry name" value="RRM_1"/>
    <property type="match status" value="6"/>
</dbReference>
<feature type="domain" description="RRM" evidence="8">
    <location>
        <begin position="329"/>
        <end position="407"/>
    </location>
</feature>
<dbReference type="InterPro" id="IPR035979">
    <property type="entry name" value="RBD_domain_sf"/>
</dbReference>
<comment type="subcellular location">
    <subcellularLocation>
        <location evidence="1">Nucleus</location>
    </subcellularLocation>
</comment>
<dbReference type="SMART" id="SM00360">
    <property type="entry name" value="RRM"/>
    <property type="match status" value="6"/>
</dbReference>
<feature type="region of interest" description="Disordered" evidence="7">
    <location>
        <begin position="823"/>
        <end position="872"/>
    </location>
</feature>
<dbReference type="InterPro" id="IPR012677">
    <property type="entry name" value="Nucleotide-bd_a/b_plait_sf"/>
</dbReference>
<evidence type="ECO:0000256" key="1">
    <source>
        <dbReference type="ARBA" id="ARBA00004123"/>
    </source>
</evidence>
<feature type="compositionally biased region" description="Acidic residues" evidence="7">
    <location>
        <begin position="853"/>
        <end position="872"/>
    </location>
</feature>
<dbReference type="PANTHER" id="PTHR10352">
    <property type="entry name" value="EUKARYOTIC TRANSLATION INITIATION FACTOR 3 SUBUNIT G"/>
    <property type="match status" value="1"/>
</dbReference>
<organism evidence="9">
    <name type="scientific">Lygus hesperus</name>
    <name type="common">Western plant bug</name>
    <dbReference type="NCBI Taxonomy" id="30085"/>
    <lineage>
        <taxon>Eukaryota</taxon>
        <taxon>Metazoa</taxon>
        <taxon>Ecdysozoa</taxon>
        <taxon>Arthropoda</taxon>
        <taxon>Hexapoda</taxon>
        <taxon>Insecta</taxon>
        <taxon>Pterygota</taxon>
        <taxon>Neoptera</taxon>
        <taxon>Paraneoptera</taxon>
        <taxon>Hemiptera</taxon>
        <taxon>Heteroptera</taxon>
        <taxon>Panheteroptera</taxon>
        <taxon>Cimicomorpha</taxon>
        <taxon>Miridae</taxon>
        <taxon>Mirini</taxon>
        <taxon>Lygus</taxon>
    </lineage>
</organism>
<dbReference type="FunFam" id="3.30.70.330:FF:000277">
    <property type="entry name" value="RNA binding motif protein 19"/>
    <property type="match status" value="1"/>
</dbReference>
<accession>A0A146LM56</accession>
<dbReference type="Gene3D" id="3.30.70.330">
    <property type="match status" value="6"/>
</dbReference>
<dbReference type="SUPFAM" id="SSF54928">
    <property type="entry name" value="RNA-binding domain, RBD"/>
    <property type="match status" value="6"/>
</dbReference>
<dbReference type="InterPro" id="IPR000504">
    <property type="entry name" value="RRM_dom"/>
</dbReference>
<dbReference type="InterPro" id="IPR034420">
    <property type="entry name" value="RBM19_RRM4"/>
</dbReference>
<reference evidence="9" key="1">
    <citation type="journal article" date="2016" name="Gigascience">
        <title>De novo construction of an expanded transcriptome assembly for the western tarnished plant bug, Lygus hesperus.</title>
        <authorList>
            <person name="Tassone E.E."/>
            <person name="Geib S.M."/>
            <person name="Hall B."/>
            <person name="Fabrick J.A."/>
            <person name="Brent C.S."/>
            <person name="Hull J.J."/>
        </authorList>
    </citation>
    <scope>NUCLEOTIDE SEQUENCE</scope>
</reference>
<keyword evidence="5" id="KW-0539">Nucleus</keyword>